<gene>
    <name evidence="2" type="ORF">CLV40_13844</name>
</gene>
<protein>
    <recommendedName>
        <fullName evidence="4">DNA-directed RNA polymerase specialized sigma24 family protein</fullName>
    </recommendedName>
</protein>
<keyword evidence="3" id="KW-1185">Reference proteome</keyword>
<evidence type="ECO:0000256" key="1">
    <source>
        <dbReference type="SAM" id="MobiDB-lite"/>
    </source>
</evidence>
<dbReference type="EMBL" id="PTIX01000038">
    <property type="protein sequence ID" value="PPK61895.1"/>
    <property type="molecule type" value="Genomic_DNA"/>
</dbReference>
<dbReference type="AlphaFoldDB" id="A0A2S6GC16"/>
<name>A0A2S6GC16_9PSEU</name>
<comment type="caution">
    <text evidence="2">The sequence shown here is derived from an EMBL/GenBank/DDBJ whole genome shotgun (WGS) entry which is preliminary data.</text>
</comment>
<dbReference type="OrthoDB" id="4164470at2"/>
<evidence type="ECO:0000313" key="2">
    <source>
        <dbReference type="EMBL" id="PPK61895.1"/>
    </source>
</evidence>
<accession>A0A2S6GC16</accession>
<proteinExistence type="predicted"/>
<evidence type="ECO:0008006" key="4">
    <source>
        <dbReference type="Google" id="ProtNLM"/>
    </source>
</evidence>
<feature type="region of interest" description="Disordered" evidence="1">
    <location>
        <begin position="247"/>
        <end position="340"/>
    </location>
</feature>
<dbReference type="RefSeq" id="WP_104483365.1">
    <property type="nucleotide sequence ID" value="NZ_CP154825.1"/>
</dbReference>
<reference evidence="2 3" key="1">
    <citation type="submission" date="2018-02" db="EMBL/GenBank/DDBJ databases">
        <title>Genomic Encyclopedia of Archaeal and Bacterial Type Strains, Phase II (KMG-II): from individual species to whole genera.</title>
        <authorList>
            <person name="Goeker M."/>
        </authorList>
    </citation>
    <scope>NUCLEOTIDE SEQUENCE [LARGE SCALE GENOMIC DNA]</scope>
    <source>
        <strain evidence="2 3">YU 961-1</strain>
    </source>
</reference>
<sequence length="340" mass="36368">MASHQFIPRPVFERDPNALDAARSTFEWLVTGPHPVSLDGRLFPGFPARWVPLDEVCDLLLRADCRQTVRDAVWTHLVRLARTEGGTWTIGAVGVALPALTSVCARLSARFAGDPSDIHAAVLTAFVAELATIDLHRPRVMNRLRWVAYRAGYACVREALTMPRPSGLGYGSMTPPPPSGHPDFVLADAVAAGVITAAEAELIGSTRFEDVSLADAAALRDLSHQAVKKARRRAEFRLVDYLLADTRDTPTTQDTTRTPAPGNADGTSPSDATAHPTATGAPSRTATAARGKRAKKVHDRVSPEGSFSGVERRGRKHTPADPSPQPQPLSGTTPGASRCA</sequence>
<organism evidence="2 3">
    <name type="scientific">Actinokineospora auranticolor</name>
    <dbReference type="NCBI Taxonomy" id="155976"/>
    <lineage>
        <taxon>Bacteria</taxon>
        <taxon>Bacillati</taxon>
        <taxon>Actinomycetota</taxon>
        <taxon>Actinomycetes</taxon>
        <taxon>Pseudonocardiales</taxon>
        <taxon>Pseudonocardiaceae</taxon>
        <taxon>Actinokineospora</taxon>
    </lineage>
</organism>
<feature type="compositionally biased region" description="Low complexity" evidence="1">
    <location>
        <begin position="249"/>
        <end position="261"/>
    </location>
</feature>
<feature type="compositionally biased region" description="Polar residues" evidence="1">
    <location>
        <begin position="328"/>
        <end position="340"/>
    </location>
</feature>
<evidence type="ECO:0000313" key="3">
    <source>
        <dbReference type="Proteomes" id="UP000239203"/>
    </source>
</evidence>
<dbReference type="Proteomes" id="UP000239203">
    <property type="component" value="Unassembled WGS sequence"/>
</dbReference>